<dbReference type="AlphaFoldDB" id="A0A5B7FER7"/>
<dbReference type="PANTHER" id="PTHR11573">
    <property type="entry name" value="RIBONUCLEOSIDE-DIPHOSPHATE REDUCTASE LARGE CHAIN"/>
    <property type="match status" value="1"/>
</dbReference>
<comment type="caution">
    <text evidence="4">The sequence shown here is derived from an EMBL/GenBank/DDBJ whole genome shotgun (WGS) entry which is preliminary data.</text>
</comment>
<dbReference type="GO" id="GO:0004748">
    <property type="term" value="F:ribonucleoside-diphosphate reductase activity, thioredoxin disulfide as acceptor"/>
    <property type="evidence" value="ECO:0007669"/>
    <property type="project" value="TreeGrafter"/>
</dbReference>
<proteinExistence type="inferred from homology"/>
<gene>
    <name evidence="4" type="primary">RRM1</name>
    <name evidence="4" type="ORF">E2C01_039809</name>
</gene>
<dbReference type="Gene3D" id="3.20.70.20">
    <property type="match status" value="1"/>
</dbReference>
<sequence>MPPCEDVGQPCYQIFQYDMWNVTPTDLHDWATLKEKVAKYGVRNSLLLAPMPTASTAQILGNNESIEAYTSNIYSRRVLSGEFQIVNHHLLRDLTERGLWDDNMRNTLVAHNGSIQNIDAIPDDLKALYKTVWEISQKIILQMAADRGAFIDQSQSLNIHIAQPNYGKLTSMHFHAWKLVRNGCCLCTRLMECRYEMIKNTN</sequence>
<name>A0A5B7FER7_PORTR</name>
<keyword evidence="5" id="KW-1185">Reference proteome</keyword>
<dbReference type="InterPro" id="IPR039718">
    <property type="entry name" value="Rrm1"/>
</dbReference>
<dbReference type="EMBL" id="VSRR010007047">
    <property type="protein sequence ID" value="MPC46100.1"/>
    <property type="molecule type" value="Genomic_DNA"/>
</dbReference>
<dbReference type="PROSITE" id="PS00089">
    <property type="entry name" value="RIBORED_LARGE"/>
    <property type="match status" value="1"/>
</dbReference>
<feature type="domain" description="Ribonucleotide reductase large subunit" evidence="3">
    <location>
        <begin position="30"/>
        <end position="52"/>
    </location>
</feature>
<dbReference type="InterPro" id="IPR000788">
    <property type="entry name" value="RNR_lg_C"/>
</dbReference>
<organism evidence="4 5">
    <name type="scientific">Portunus trituberculatus</name>
    <name type="common">Swimming crab</name>
    <name type="synonym">Neptunus trituberculatus</name>
    <dbReference type="NCBI Taxonomy" id="210409"/>
    <lineage>
        <taxon>Eukaryota</taxon>
        <taxon>Metazoa</taxon>
        <taxon>Ecdysozoa</taxon>
        <taxon>Arthropoda</taxon>
        <taxon>Crustacea</taxon>
        <taxon>Multicrustacea</taxon>
        <taxon>Malacostraca</taxon>
        <taxon>Eumalacostraca</taxon>
        <taxon>Eucarida</taxon>
        <taxon>Decapoda</taxon>
        <taxon>Pleocyemata</taxon>
        <taxon>Brachyura</taxon>
        <taxon>Eubrachyura</taxon>
        <taxon>Portunoidea</taxon>
        <taxon>Portunidae</taxon>
        <taxon>Portuninae</taxon>
        <taxon>Portunus</taxon>
    </lineage>
</organism>
<evidence type="ECO:0000313" key="5">
    <source>
        <dbReference type="Proteomes" id="UP000324222"/>
    </source>
</evidence>
<evidence type="ECO:0000256" key="1">
    <source>
        <dbReference type="ARBA" id="ARBA00010406"/>
    </source>
</evidence>
<dbReference type="GO" id="GO:0005524">
    <property type="term" value="F:ATP binding"/>
    <property type="evidence" value="ECO:0007669"/>
    <property type="project" value="TreeGrafter"/>
</dbReference>
<dbReference type="GO" id="GO:0009263">
    <property type="term" value="P:deoxyribonucleotide biosynthetic process"/>
    <property type="evidence" value="ECO:0007669"/>
    <property type="project" value="UniProtKB-KW"/>
</dbReference>
<accession>A0A5B7FER7</accession>
<protein>
    <submittedName>
        <fullName evidence="4">Ribonucleoside-diphosphate reductase large subunit</fullName>
    </submittedName>
</protein>
<dbReference type="GO" id="GO:0005971">
    <property type="term" value="C:ribonucleoside-diphosphate reductase complex"/>
    <property type="evidence" value="ECO:0007669"/>
    <property type="project" value="TreeGrafter"/>
</dbReference>
<dbReference type="OrthoDB" id="3000483at2759"/>
<keyword evidence="2" id="KW-0215">Deoxyribonucleotide synthesis</keyword>
<evidence type="ECO:0000259" key="3">
    <source>
        <dbReference type="PROSITE" id="PS00089"/>
    </source>
</evidence>
<dbReference type="Pfam" id="PF02867">
    <property type="entry name" value="Ribonuc_red_lgC"/>
    <property type="match status" value="1"/>
</dbReference>
<evidence type="ECO:0000256" key="2">
    <source>
        <dbReference type="ARBA" id="ARBA00023116"/>
    </source>
</evidence>
<dbReference type="SUPFAM" id="SSF51998">
    <property type="entry name" value="PFL-like glycyl radical enzymes"/>
    <property type="match status" value="1"/>
</dbReference>
<reference evidence="4 5" key="1">
    <citation type="submission" date="2019-05" db="EMBL/GenBank/DDBJ databases">
        <title>Another draft genome of Portunus trituberculatus and its Hox gene families provides insights of decapod evolution.</title>
        <authorList>
            <person name="Jeong J.-H."/>
            <person name="Song I."/>
            <person name="Kim S."/>
            <person name="Choi T."/>
            <person name="Kim D."/>
            <person name="Ryu S."/>
            <person name="Kim W."/>
        </authorList>
    </citation>
    <scope>NUCLEOTIDE SEQUENCE [LARGE SCALE GENOMIC DNA]</scope>
    <source>
        <tissue evidence="4">Muscle</tissue>
    </source>
</reference>
<dbReference type="InterPro" id="IPR013346">
    <property type="entry name" value="NrdE_NrdA_C"/>
</dbReference>
<dbReference type="Proteomes" id="UP000324222">
    <property type="component" value="Unassembled WGS sequence"/>
</dbReference>
<comment type="similarity">
    <text evidence="1">Belongs to the ribonucleoside diphosphate reductase large chain family.</text>
</comment>
<evidence type="ECO:0000313" key="4">
    <source>
        <dbReference type="EMBL" id="MPC46100.1"/>
    </source>
</evidence>
<dbReference type="PANTHER" id="PTHR11573:SF6">
    <property type="entry name" value="RIBONUCLEOSIDE-DIPHOSPHATE REDUCTASE LARGE SUBUNIT"/>
    <property type="match status" value="1"/>
</dbReference>